<accession>A0ABX8F575</accession>
<evidence type="ECO:0000313" key="2">
    <source>
        <dbReference type="EMBL" id="QVY59646.1"/>
    </source>
</evidence>
<dbReference type="Gene3D" id="3.40.50.2000">
    <property type="entry name" value="Glycogen Phosphorylase B"/>
    <property type="match status" value="1"/>
</dbReference>
<evidence type="ECO:0000259" key="1">
    <source>
        <dbReference type="Pfam" id="PF00534"/>
    </source>
</evidence>
<keyword evidence="3" id="KW-1185">Reference proteome</keyword>
<dbReference type="Pfam" id="PF00534">
    <property type="entry name" value="Glycos_transf_1"/>
    <property type="match status" value="1"/>
</dbReference>
<evidence type="ECO:0000313" key="3">
    <source>
        <dbReference type="Proteomes" id="UP000679247"/>
    </source>
</evidence>
<dbReference type="EMBL" id="CP071709">
    <property type="protein sequence ID" value="QVY59646.1"/>
    <property type="molecule type" value="Genomic_DNA"/>
</dbReference>
<feature type="domain" description="Glycosyl transferase family 1" evidence="1">
    <location>
        <begin position="168"/>
        <end position="330"/>
    </location>
</feature>
<dbReference type="SUPFAM" id="SSF53756">
    <property type="entry name" value="UDP-Glycosyltransferase/glycogen phosphorylase"/>
    <property type="match status" value="1"/>
</dbReference>
<sequence length="359" mass="41032">MKILFIFYVPSGGIDTLNRQRSIALKEKGIQPEFLYYTNKRNYLNDHGAPVYITDNDSDIKAIIDNGNYDASVIVSDFEMLKRLDSLGFKGKKIIEIQGYGPKSRAREFFLRYQNDVRQYCDGLLNPKTPHIVELMDEIFPEIPKFSFNNCFDTENFSYVPGQISSLPIIAWTGRIEDNKNWREFLLIAAQLYRVLGGNLRIHMYEDPSLSTPEERMAFNKLVKQLQLQDALHIFENVRNDEMKLHYSMIGDSGGFYCMTSKVEGAPFSPLEALSCCCPVLTTDSDGVRTSIIHNATGKYYTIGDVSEAVREAKDLMGNLPLRDQIRVNGLEHVKANFNRKLYAENFCNMLHSLGLKIN</sequence>
<gene>
    <name evidence="2" type="ORF">J1899_11235</name>
</gene>
<name>A0ABX8F575_9BACI</name>
<dbReference type="RefSeq" id="WP_214473705.1">
    <property type="nucleotide sequence ID" value="NZ_CANKUS010000004.1"/>
</dbReference>
<proteinExistence type="predicted"/>
<organism evidence="2 3">
    <name type="scientific">Cytobacillus gottheilii</name>
    <dbReference type="NCBI Taxonomy" id="859144"/>
    <lineage>
        <taxon>Bacteria</taxon>
        <taxon>Bacillati</taxon>
        <taxon>Bacillota</taxon>
        <taxon>Bacilli</taxon>
        <taxon>Bacillales</taxon>
        <taxon>Bacillaceae</taxon>
        <taxon>Cytobacillus</taxon>
    </lineage>
</organism>
<reference evidence="2 3" key="1">
    <citation type="submission" date="2021-03" db="EMBL/GenBank/DDBJ databases">
        <title>The first data on the complete genome of the tetrodotoxin-producing bacterium.</title>
        <authorList>
            <person name="Melnikova D.I."/>
            <person name="Nijland R."/>
            <person name="Magarlamov T.Y."/>
        </authorList>
    </citation>
    <scope>NUCLEOTIDE SEQUENCE [LARGE SCALE GENOMIC DNA]</scope>
    <source>
        <strain evidence="2 3">1839</strain>
    </source>
</reference>
<dbReference type="PANTHER" id="PTHR12526">
    <property type="entry name" value="GLYCOSYLTRANSFERASE"/>
    <property type="match status" value="1"/>
</dbReference>
<dbReference type="CDD" id="cd03801">
    <property type="entry name" value="GT4_PimA-like"/>
    <property type="match status" value="1"/>
</dbReference>
<protein>
    <submittedName>
        <fullName evidence="2">Glycosyltransferase</fullName>
    </submittedName>
</protein>
<dbReference type="InterPro" id="IPR001296">
    <property type="entry name" value="Glyco_trans_1"/>
</dbReference>
<dbReference type="Proteomes" id="UP000679247">
    <property type="component" value="Chromosome"/>
</dbReference>